<reference evidence="3 4" key="1">
    <citation type="submission" date="2015-11" db="EMBL/GenBank/DDBJ databases">
        <authorList>
            <person name="Zhang Y."/>
            <person name="Guo Z."/>
        </authorList>
    </citation>
    <scope>NUCLEOTIDE SEQUENCE [LARGE SCALE GENOMIC DNA]</scope>
    <source>
        <strain evidence="3 4">KCTC 32221</strain>
    </source>
</reference>
<dbReference type="InterPro" id="IPR007470">
    <property type="entry name" value="HemX"/>
</dbReference>
<dbReference type="PANTHER" id="PTHR38043">
    <property type="entry name" value="PROTEIN HEMX"/>
    <property type="match status" value="1"/>
</dbReference>
<sequence length="397" mass="44722">MSKEEQGKPVDTSQVLNEIGRLNQAPRRASRVPVWPLLLLFMVVLALSAGGGWFVYQQWLAQQSYEQTFTQLREDNQLLRQQLADAQQAMDADFEAQLNRMRDSEAVLQQTLADVDAAEQRDEQRLNRLQQQISRDMQDVSGVVTALQGQVANLQRRDLRWLSAEAAYLMRLAQRKLVMEADVASTLLLLNTIDELLAQQESVLATTARQNVQQDIRALQETRLPNRVAVAEQLIALGDRLQQLSFASSQQDAYVDGVQQQWQQGRTSVDGVQQSWLNAALDLLRTVFVWREVDRSQPAFLQPDQEQLLKQQMMLQLEQARLAVVQADEAMYQQALRQLGNVITRYVDEGNPRAQAMLAELETLNQAQLSAELPDLSVTASLINQLASASAAADSQE</sequence>
<dbReference type="AlphaFoldDB" id="A0A0S2K9U9"/>
<gene>
    <name evidence="3" type="ORF">PS2015_430</name>
</gene>
<dbReference type="PANTHER" id="PTHR38043:SF1">
    <property type="entry name" value="PROTEIN HEMX"/>
    <property type="match status" value="1"/>
</dbReference>
<keyword evidence="2" id="KW-1133">Transmembrane helix</keyword>
<dbReference type="KEGG" id="pspi:PS2015_430"/>
<keyword evidence="1" id="KW-0175">Coiled coil</keyword>
<feature type="coiled-coil region" evidence="1">
    <location>
        <begin position="62"/>
        <end position="132"/>
    </location>
</feature>
<organism evidence="3 4">
    <name type="scientific">Pseudohongiella spirulinae</name>
    <dbReference type="NCBI Taxonomy" id="1249552"/>
    <lineage>
        <taxon>Bacteria</taxon>
        <taxon>Pseudomonadati</taxon>
        <taxon>Pseudomonadota</taxon>
        <taxon>Gammaproteobacteria</taxon>
        <taxon>Pseudomonadales</taxon>
        <taxon>Pseudohongiellaceae</taxon>
        <taxon>Pseudohongiella</taxon>
    </lineage>
</organism>
<evidence type="ECO:0000313" key="3">
    <source>
        <dbReference type="EMBL" id="ALO45116.1"/>
    </source>
</evidence>
<keyword evidence="2" id="KW-0472">Membrane</keyword>
<dbReference type="Pfam" id="PF04375">
    <property type="entry name" value="HemX"/>
    <property type="match status" value="1"/>
</dbReference>
<name>A0A0S2K9U9_9GAMM</name>
<keyword evidence="4" id="KW-1185">Reference proteome</keyword>
<evidence type="ECO:0008006" key="5">
    <source>
        <dbReference type="Google" id="ProtNLM"/>
    </source>
</evidence>
<dbReference type="RefSeq" id="WP_058020616.1">
    <property type="nucleotide sequence ID" value="NZ_CP013189.1"/>
</dbReference>
<dbReference type="STRING" id="1249552.PS2015_430"/>
<dbReference type="Proteomes" id="UP000065641">
    <property type="component" value="Chromosome"/>
</dbReference>
<evidence type="ECO:0000256" key="2">
    <source>
        <dbReference type="SAM" id="Phobius"/>
    </source>
</evidence>
<proteinExistence type="predicted"/>
<keyword evidence="2" id="KW-0812">Transmembrane</keyword>
<evidence type="ECO:0000256" key="1">
    <source>
        <dbReference type="SAM" id="Coils"/>
    </source>
</evidence>
<accession>A0A0S2K9U9</accession>
<protein>
    <recommendedName>
        <fullName evidence="5">Uroporphyrin-III methyltransferase</fullName>
    </recommendedName>
</protein>
<dbReference type="OrthoDB" id="5739852at2"/>
<feature type="transmembrane region" description="Helical" evidence="2">
    <location>
        <begin position="34"/>
        <end position="56"/>
    </location>
</feature>
<dbReference type="EMBL" id="CP013189">
    <property type="protein sequence ID" value="ALO45116.1"/>
    <property type="molecule type" value="Genomic_DNA"/>
</dbReference>
<evidence type="ECO:0000313" key="4">
    <source>
        <dbReference type="Proteomes" id="UP000065641"/>
    </source>
</evidence>